<evidence type="ECO:0000313" key="3">
    <source>
        <dbReference type="Proteomes" id="UP001198182"/>
    </source>
</evidence>
<dbReference type="Gene3D" id="1.10.10.10">
    <property type="entry name" value="Winged helix-like DNA-binding domain superfamily/Winged helix DNA-binding domain"/>
    <property type="match status" value="1"/>
</dbReference>
<evidence type="ECO:0000313" key="2">
    <source>
        <dbReference type="EMBL" id="MCC2231638.1"/>
    </source>
</evidence>
<sequence>MANKELFTRSATEMIVLTVLAEQDMYAYQIGQEIKQRSHGLFSLSDGVLYSILYKLAKAGYVTEWTEESNRRIRVYYHLEPSGHEHYRNCLKEFYRAFSCLSEILPPEESMNEP</sequence>
<dbReference type="InterPro" id="IPR036390">
    <property type="entry name" value="WH_DNA-bd_sf"/>
</dbReference>
<accession>A0AAE3JFR6</accession>
<dbReference type="InterPro" id="IPR005149">
    <property type="entry name" value="Tscrpt_reg_PadR_N"/>
</dbReference>
<dbReference type="InterPro" id="IPR036388">
    <property type="entry name" value="WH-like_DNA-bd_sf"/>
</dbReference>
<dbReference type="SUPFAM" id="SSF46785">
    <property type="entry name" value="Winged helix' DNA-binding domain"/>
    <property type="match status" value="1"/>
</dbReference>
<proteinExistence type="predicted"/>
<organism evidence="2 3">
    <name type="scientific">Hominifimenecus microfluidus</name>
    <dbReference type="NCBI Taxonomy" id="2885348"/>
    <lineage>
        <taxon>Bacteria</taxon>
        <taxon>Bacillati</taxon>
        <taxon>Bacillota</taxon>
        <taxon>Clostridia</taxon>
        <taxon>Lachnospirales</taxon>
        <taxon>Lachnospiraceae</taxon>
        <taxon>Hominifimenecus</taxon>
    </lineage>
</organism>
<dbReference type="EMBL" id="JAJEQR010000034">
    <property type="protein sequence ID" value="MCC2231638.1"/>
    <property type="molecule type" value="Genomic_DNA"/>
</dbReference>
<reference evidence="2" key="1">
    <citation type="submission" date="2021-10" db="EMBL/GenBank/DDBJ databases">
        <title>Anaerobic single-cell dispensing facilitates the cultivation of human gut bacteria.</title>
        <authorList>
            <person name="Afrizal A."/>
        </authorList>
    </citation>
    <scope>NUCLEOTIDE SEQUENCE</scope>
    <source>
        <strain evidence="2">CLA-AA-H215</strain>
    </source>
</reference>
<feature type="domain" description="Transcription regulator PadR N-terminal" evidence="1">
    <location>
        <begin position="16"/>
        <end position="88"/>
    </location>
</feature>
<evidence type="ECO:0000259" key="1">
    <source>
        <dbReference type="Pfam" id="PF03551"/>
    </source>
</evidence>
<keyword evidence="3" id="KW-1185">Reference proteome</keyword>
<dbReference type="PANTHER" id="PTHR33169:SF14">
    <property type="entry name" value="TRANSCRIPTIONAL REGULATOR RV3488"/>
    <property type="match status" value="1"/>
</dbReference>
<gene>
    <name evidence="2" type="ORF">LKD81_11630</name>
</gene>
<dbReference type="Proteomes" id="UP001198182">
    <property type="component" value="Unassembled WGS sequence"/>
</dbReference>
<dbReference type="RefSeq" id="WP_308454158.1">
    <property type="nucleotide sequence ID" value="NZ_JAJEQR010000034.1"/>
</dbReference>
<dbReference type="Pfam" id="PF03551">
    <property type="entry name" value="PadR"/>
    <property type="match status" value="1"/>
</dbReference>
<protein>
    <submittedName>
        <fullName evidence="2">PadR family transcriptional regulator</fullName>
    </submittedName>
</protein>
<dbReference type="AlphaFoldDB" id="A0AAE3JFR6"/>
<dbReference type="InterPro" id="IPR052509">
    <property type="entry name" value="Metal_resp_DNA-bind_regulator"/>
</dbReference>
<comment type="caution">
    <text evidence="2">The sequence shown here is derived from an EMBL/GenBank/DDBJ whole genome shotgun (WGS) entry which is preliminary data.</text>
</comment>
<dbReference type="PANTHER" id="PTHR33169">
    <property type="entry name" value="PADR-FAMILY TRANSCRIPTIONAL REGULATOR"/>
    <property type="match status" value="1"/>
</dbReference>
<name>A0AAE3JFR6_9FIRM</name>